<sequence>MTVGKKAKWKCQCCISKLNRKTDTPTRPAGPSGQGGSSDRVNSGVLVNTAKGNKQSRPVLDGAEHVTEEVLSSYLGITTSISNTISEILST</sequence>
<reference evidence="2 3" key="1">
    <citation type="journal article" date="2019" name="Commun. Biol.">
        <title>The bagworm genome reveals a unique fibroin gene that provides high tensile strength.</title>
        <authorList>
            <person name="Kono N."/>
            <person name="Nakamura H."/>
            <person name="Ohtoshi R."/>
            <person name="Tomita M."/>
            <person name="Numata K."/>
            <person name="Arakawa K."/>
        </authorList>
    </citation>
    <scope>NUCLEOTIDE SEQUENCE [LARGE SCALE GENOMIC DNA]</scope>
</reference>
<evidence type="ECO:0000313" key="2">
    <source>
        <dbReference type="EMBL" id="GBP56645.1"/>
    </source>
</evidence>
<evidence type="ECO:0000313" key="3">
    <source>
        <dbReference type="Proteomes" id="UP000299102"/>
    </source>
</evidence>
<comment type="caution">
    <text evidence="2">The sequence shown here is derived from an EMBL/GenBank/DDBJ whole genome shotgun (WGS) entry which is preliminary data.</text>
</comment>
<gene>
    <name evidence="2" type="ORF">EVAR_33277_1</name>
</gene>
<dbReference type="Proteomes" id="UP000299102">
    <property type="component" value="Unassembled WGS sequence"/>
</dbReference>
<accession>A0A4C1X2Z6</accession>
<name>A0A4C1X2Z6_EUMVA</name>
<keyword evidence="3" id="KW-1185">Reference proteome</keyword>
<organism evidence="2 3">
    <name type="scientific">Eumeta variegata</name>
    <name type="common">Bagworm moth</name>
    <name type="synonym">Eumeta japonica</name>
    <dbReference type="NCBI Taxonomy" id="151549"/>
    <lineage>
        <taxon>Eukaryota</taxon>
        <taxon>Metazoa</taxon>
        <taxon>Ecdysozoa</taxon>
        <taxon>Arthropoda</taxon>
        <taxon>Hexapoda</taxon>
        <taxon>Insecta</taxon>
        <taxon>Pterygota</taxon>
        <taxon>Neoptera</taxon>
        <taxon>Endopterygota</taxon>
        <taxon>Lepidoptera</taxon>
        <taxon>Glossata</taxon>
        <taxon>Ditrysia</taxon>
        <taxon>Tineoidea</taxon>
        <taxon>Psychidae</taxon>
        <taxon>Oiketicinae</taxon>
        <taxon>Eumeta</taxon>
    </lineage>
</organism>
<dbReference type="EMBL" id="BGZK01000697">
    <property type="protein sequence ID" value="GBP56645.1"/>
    <property type="molecule type" value="Genomic_DNA"/>
</dbReference>
<dbReference type="AlphaFoldDB" id="A0A4C1X2Z6"/>
<evidence type="ECO:0000256" key="1">
    <source>
        <dbReference type="SAM" id="MobiDB-lite"/>
    </source>
</evidence>
<protein>
    <submittedName>
        <fullName evidence="2">Uncharacterized protein</fullName>
    </submittedName>
</protein>
<proteinExistence type="predicted"/>
<feature type="region of interest" description="Disordered" evidence="1">
    <location>
        <begin position="20"/>
        <end position="62"/>
    </location>
</feature>